<dbReference type="EMBL" id="FCOK02000051">
    <property type="protein sequence ID" value="SAL55925.1"/>
    <property type="molecule type" value="Genomic_DNA"/>
</dbReference>
<evidence type="ECO:0000259" key="5">
    <source>
        <dbReference type="PROSITE" id="PS50110"/>
    </source>
</evidence>
<keyword evidence="1 3" id="KW-0597">Phosphoprotein</keyword>
<gene>
    <name evidence="6" type="ORF">AWB69_06024</name>
</gene>
<evidence type="ECO:0000313" key="7">
    <source>
        <dbReference type="Proteomes" id="UP000054683"/>
    </source>
</evidence>
<dbReference type="InterPro" id="IPR001789">
    <property type="entry name" value="Sig_transdc_resp-reg_receiver"/>
</dbReference>
<feature type="domain" description="HTH luxR-type" evidence="4">
    <location>
        <begin position="147"/>
        <end position="212"/>
    </location>
</feature>
<dbReference type="InterPro" id="IPR016032">
    <property type="entry name" value="Sig_transdc_resp-reg_C-effctor"/>
</dbReference>
<organism evidence="6 7">
    <name type="scientific">Caballeronia udeis</name>
    <dbReference type="NCBI Taxonomy" id="1232866"/>
    <lineage>
        <taxon>Bacteria</taxon>
        <taxon>Pseudomonadati</taxon>
        <taxon>Pseudomonadota</taxon>
        <taxon>Betaproteobacteria</taxon>
        <taxon>Burkholderiales</taxon>
        <taxon>Burkholderiaceae</taxon>
        <taxon>Caballeronia</taxon>
    </lineage>
</organism>
<evidence type="ECO:0000259" key="4">
    <source>
        <dbReference type="PROSITE" id="PS50043"/>
    </source>
</evidence>
<dbReference type="InterPro" id="IPR011006">
    <property type="entry name" value="CheY-like_superfamily"/>
</dbReference>
<name>A0A158IH91_9BURK</name>
<dbReference type="SUPFAM" id="SSF52172">
    <property type="entry name" value="CheY-like"/>
    <property type="match status" value="1"/>
</dbReference>
<reference evidence="6 7" key="1">
    <citation type="submission" date="2016-01" db="EMBL/GenBank/DDBJ databases">
        <authorList>
            <person name="Oliw E.H."/>
        </authorList>
    </citation>
    <scope>NUCLEOTIDE SEQUENCE [LARGE SCALE GENOMIC DNA]</scope>
    <source>
        <strain evidence="6">LMG 27134</strain>
    </source>
</reference>
<dbReference type="PANTHER" id="PTHR43214:SF17">
    <property type="entry name" value="TRANSCRIPTIONAL REGULATORY PROTEIN RCSB"/>
    <property type="match status" value="1"/>
</dbReference>
<accession>A0A158IH91</accession>
<dbReference type="GO" id="GO:0003677">
    <property type="term" value="F:DNA binding"/>
    <property type="evidence" value="ECO:0007669"/>
    <property type="project" value="UniProtKB-KW"/>
</dbReference>
<dbReference type="Pfam" id="PF00072">
    <property type="entry name" value="Response_reg"/>
    <property type="match status" value="1"/>
</dbReference>
<evidence type="ECO:0000256" key="3">
    <source>
        <dbReference type="PROSITE-ProRule" id="PRU00169"/>
    </source>
</evidence>
<dbReference type="SMART" id="SM00421">
    <property type="entry name" value="HTH_LUXR"/>
    <property type="match status" value="1"/>
</dbReference>
<dbReference type="InterPro" id="IPR058245">
    <property type="entry name" value="NreC/VraR/RcsB-like_REC"/>
</dbReference>
<dbReference type="AlphaFoldDB" id="A0A158IH91"/>
<sequence>MDSKIRIIVADDHTVVREGIRIWLERDPRVNVVATAVDTESLADRTDRFPCDVVISDIGMRGIDGENNAIAFLRRFLRQVERPRVIIVTMIAQPQMLTGLLELGVDGLIDKRDCMEALSQAVIEVMNGVRFVSKHAGTLLGNELAHANGRAGVLSAREWEVFQLYASGLSLMSIAQRLERSVKTIGMQRRNAMRKLGLRSELELLDYLRQIGLA</sequence>
<dbReference type="Proteomes" id="UP000054683">
    <property type="component" value="Unassembled WGS sequence"/>
</dbReference>
<proteinExistence type="predicted"/>
<dbReference type="CDD" id="cd06170">
    <property type="entry name" value="LuxR_C_like"/>
    <property type="match status" value="1"/>
</dbReference>
<dbReference type="OrthoDB" id="8585266at2"/>
<dbReference type="SUPFAM" id="SSF46894">
    <property type="entry name" value="C-terminal effector domain of the bipartite response regulators"/>
    <property type="match status" value="1"/>
</dbReference>
<dbReference type="InterPro" id="IPR039420">
    <property type="entry name" value="WalR-like"/>
</dbReference>
<feature type="modified residue" description="4-aspartylphosphate" evidence="3">
    <location>
        <position position="57"/>
    </location>
</feature>
<dbReference type="PROSITE" id="PS50110">
    <property type="entry name" value="RESPONSE_REGULATORY"/>
    <property type="match status" value="1"/>
</dbReference>
<dbReference type="GO" id="GO:0000160">
    <property type="term" value="P:phosphorelay signal transduction system"/>
    <property type="evidence" value="ECO:0007669"/>
    <property type="project" value="InterPro"/>
</dbReference>
<dbReference type="SMART" id="SM00448">
    <property type="entry name" value="REC"/>
    <property type="match status" value="1"/>
</dbReference>
<feature type="domain" description="Response regulatory" evidence="5">
    <location>
        <begin position="6"/>
        <end position="126"/>
    </location>
</feature>
<evidence type="ECO:0000256" key="2">
    <source>
        <dbReference type="ARBA" id="ARBA00023125"/>
    </source>
</evidence>
<protein>
    <submittedName>
        <fullName evidence="6">Two-component system response regulator</fullName>
    </submittedName>
</protein>
<dbReference type="Gene3D" id="3.40.50.2300">
    <property type="match status" value="1"/>
</dbReference>
<dbReference type="InterPro" id="IPR000792">
    <property type="entry name" value="Tscrpt_reg_LuxR_C"/>
</dbReference>
<evidence type="ECO:0000256" key="1">
    <source>
        <dbReference type="ARBA" id="ARBA00022553"/>
    </source>
</evidence>
<dbReference type="Pfam" id="PF00196">
    <property type="entry name" value="GerE"/>
    <property type="match status" value="1"/>
</dbReference>
<dbReference type="PROSITE" id="PS50043">
    <property type="entry name" value="HTH_LUXR_2"/>
    <property type="match status" value="1"/>
</dbReference>
<keyword evidence="2" id="KW-0238">DNA-binding</keyword>
<evidence type="ECO:0000313" key="6">
    <source>
        <dbReference type="EMBL" id="SAL55925.1"/>
    </source>
</evidence>
<dbReference type="PRINTS" id="PR00038">
    <property type="entry name" value="HTHLUXR"/>
</dbReference>
<dbReference type="PANTHER" id="PTHR43214">
    <property type="entry name" value="TWO-COMPONENT RESPONSE REGULATOR"/>
    <property type="match status" value="1"/>
</dbReference>
<dbReference type="RefSeq" id="WP_062090336.1">
    <property type="nucleotide sequence ID" value="NZ_FCOK02000051.1"/>
</dbReference>
<dbReference type="CDD" id="cd17535">
    <property type="entry name" value="REC_NarL-like"/>
    <property type="match status" value="1"/>
</dbReference>
<dbReference type="GO" id="GO:0006355">
    <property type="term" value="P:regulation of DNA-templated transcription"/>
    <property type="evidence" value="ECO:0007669"/>
    <property type="project" value="InterPro"/>
</dbReference>